<protein>
    <submittedName>
        <fullName evidence="1">Uncharacterized protein</fullName>
    </submittedName>
</protein>
<comment type="caution">
    <text evidence="1">The sequence shown here is derived from an EMBL/GenBank/DDBJ whole genome shotgun (WGS) entry which is preliminary data.</text>
</comment>
<gene>
    <name evidence="1" type="ORF">G6011_06642</name>
</gene>
<dbReference type="AlphaFoldDB" id="A0AAD4FFU1"/>
<name>A0AAD4FFU1_9PLEO</name>
<dbReference type="EMBL" id="JAANER010000005">
    <property type="protein sequence ID" value="KAG9189774.1"/>
    <property type="molecule type" value="Genomic_DNA"/>
</dbReference>
<reference evidence="1" key="1">
    <citation type="submission" date="2021-07" db="EMBL/GenBank/DDBJ databases">
        <title>Genome Resource of American Ginseng Black Spot Pathogen Alternaria panax.</title>
        <authorList>
            <person name="Qiu C."/>
            <person name="Wang W."/>
            <person name="Liu Z."/>
        </authorList>
    </citation>
    <scope>NUCLEOTIDE SEQUENCE</scope>
    <source>
        <strain evidence="1">BNCC115425</strain>
    </source>
</reference>
<dbReference type="Proteomes" id="UP001199106">
    <property type="component" value="Unassembled WGS sequence"/>
</dbReference>
<sequence length="101" mass="11096">MHLFIASITHLGVKRFTIPAIHGEKKRKALRRTMRVVEGGNKKEMSIKKPKAGKTAIIAVKRSGESLEKEENEENEAKKAKIDASAVDEAKKGGVSLECVI</sequence>
<accession>A0AAD4FFU1</accession>
<evidence type="ECO:0000313" key="2">
    <source>
        <dbReference type="Proteomes" id="UP001199106"/>
    </source>
</evidence>
<keyword evidence="2" id="KW-1185">Reference proteome</keyword>
<evidence type="ECO:0000313" key="1">
    <source>
        <dbReference type="EMBL" id="KAG9189774.1"/>
    </source>
</evidence>
<organism evidence="1 2">
    <name type="scientific">Alternaria panax</name>
    <dbReference type="NCBI Taxonomy" id="48097"/>
    <lineage>
        <taxon>Eukaryota</taxon>
        <taxon>Fungi</taxon>
        <taxon>Dikarya</taxon>
        <taxon>Ascomycota</taxon>
        <taxon>Pezizomycotina</taxon>
        <taxon>Dothideomycetes</taxon>
        <taxon>Pleosporomycetidae</taxon>
        <taxon>Pleosporales</taxon>
        <taxon>Pleosporineae</taxon>
        <taxon>Pleosporaceae</taxon>
        <taxon>Alternaria</taxon>
        <taxon>Alternaria sect. Panax</taxon>
    </lineage>
</organism>
<proteinExistence type="predicted"/>